<dbReference type="STRING" id="886293.Sinac_1652"/>
<evidence type="ECO:0000313" key="2">
    <source>
        <dbReference type="Proteomes" id="UP000010798"/>
    </source>
</evidence>
<dbReference type="RefSeq" id="WP_015245200.1">
    <property type="nucleotide sequence ID" value="NC_019892.1"/>
</dbReference>
<dbReference type="InterPro" id="IPR019226">
    <property type="entry name" value="DUF2158"/>
</dbReference>
<protein>
    <submittedName>
        <fullName evidence="1">Uncharacterized small protein</fullName>
    </submittedName>
</protein>
<sequence>MAIKAGDIVQLKTGGPRMSVGGILVNQEAMCYWFDDHDVFQQQQIFSAALVLAKDE</sequence>
<proteinExistence type="predicted"/>
<keyword evidence="2" id="KW-1185">Reference proteome</keyword>
<dbReference type="KEGG" id="saci:Sinac_1652"/>
<dbReference type="AlphaFoldDB" id="L0DAZ9"/>
<dbReference type="EMBL" id="CP003364">
    <property type="protein sequence ID" value="AGA26030.1"/>
    <property type="molecule type" value="Genomic_DNA"/>
</dbReference>
<evidence type="ECO:0000313" key="1">
    <source>
        <dbReference type="EMBL" id="AGA26030.1"/>
    </source>
</evidence>
<dbReference type="OrthoDB" id="1264301at2"/>
<reference evidence="1 2" key="1">
    <citation type="submission" date="2012-02" db="EMBL/GenBank/DDBJ databases">
        <title>Complete sequence of chromosome of Singulisphaera acidiphila DSM 18658.</title>
        <authorList>
            <consortium name="US DOE Joint Genome Institute (JGI-PGF)"/>
            <person name="Lucas S."/>
            <person name="Copeland A."/>
            <person name="Lapidus A."/>
            <person name="Glavina del Rio T."/>
            <person name="Dalin E."/>
            <person name="Tice H."/>
            <person name="Bruce D."/>
            <person name="Goodwin L."/>
            <person name="Pitluck S."/>
            <person name="Peters L."/>
            <person name="Ovchinnikova G."/>
            <person name="Chertkov O."/>
            <person name="Kyrpides N."/>
            <person name="Mavromatis K."/>
            <person name="Ivanova N."/>
            <person name="Brettin T."/>
            <person name="Detter J.C."/>
            <person name="Han C."/>
            <person name="Larimer F."/>
            <person name="Land M."/>
            <person name="Hauser L."/>
            <person name="Markowitz V."/>
            <person name="Cheng J.-F."/>
            <person name="Hugenholtz P."/>
            <person name="Woyke T."/>
            <person name="Wu D."/>
            <person name="Tindall B."/>
            <person name="Pomrenke H."/>
            <person name="Brambilla E."/>
            <person name="Klenk H.-P."/>
            <person name="Eisen J.A."/>
        </authorList>
    </citation>
    <scope>NUCLEOTIDE SEQUENCE [LARGE SCALE GENOMIC DNA]</scope>
    <source>
        <strain evidence="2">ATCC BAA-1392 / DSM 18658 / VKM B-2454 / MOB10</strain>
    </source>
</reference>
<dbReference type="HOGENOM" id="CLU_194558_2_0_0"/>
<name>L0DAZ9_SINAD</name>
<dbReference type="eggNOG" id="COG5475">
    <property type="taxonomic scope" value="Bacteria"/>
</dbReference>
<dbReference type="Pfam" id="PF09926">
    <property type="entry name" value="DUF2158"/>
    <property type="match status" value="1"/>
</dbReference>
<dbReference type="Proteomes" id="UP000010798">
    <property type="component" value="Chromosome"/>
</dbReference>
<accession>L0DAZ9</accession>
<organism evidence="1 2">
    <name type="scientific">Singulisphaera acidiphila (strain ATCC BAA-1392 / DSM 18658 / VKM B-2454 / MOB10)</name>
    <dbReference type="NCBI Taxonomy" id="886293"/>
    <lineage>
        <taxon>Bacteria</taxon>
        <taxon>Pseudomonadati</taxon>
        <taxon>Planctomycetota</taxon>
        <taxon>Planctomycetia</taxon>
        <taxon>Isosphaerales</taxon>
        <taxon>Isosphaeraceae</taxon>
        <taxon>Singulisphaera</taxon>
    </lineage>
</organism>
<gene>
    <name evidence="1" type="ordered locus">Sinac_1652</name>
</gene>